<evidence type="ECO:0000256" key="7">
    <source>
        <dbReference type="ARBA" id="ARBA00022840"/>
    </source>
</evidence>
<feature type="modified residue" description="4-aspartylphosphate" evidence="9">
    <location>
        <position position="54"/>
    </location>
</feature>
<evidence type="ECO:0000256" key="1">
    <source>
        <dbReference type="ARBA" id="ARBA00000085"/>
    </source>
</evidence>
<dbReference type="EC" id="2.7.13.3" evidence="2"/>
<evidence type="ECO:0000313" key="13">
    <source>
        <dbReference type="Proteomes" id="UP000599024"/>
    </source>
</evidence>
<dbReference type="SMART" id="SM00388">
    <property type="entry name" value="HisKA"/>
    <property type="match status" value="1"/>
</dbReference>
<dbReference type="PRINTS" id="PR00344">
    <property type="entry name" value="BCTRLSENSOR"/>
</dbReference>
<evidence type="ECO:0000256" key="3">
    <source>
        <dbReference type="ARBA" id="ARBA00022553"/>
    </source>
</evidence>
<dbReference type="GO" id="GO:0005524">
    <property type="term" value="F:ATP binding"/>
    <property type="evidence" value="ECO:0007669"/>
    <property type="project" value="UniProtKB-KW"/>
</dbReference>
<dbReference type="SMART" id="SM00448">
    <property type="entry name" value="REC"/>
    <property type="match status" value="1"/>
</dbReference>
<evidence type="ECO:0000256" key="6">
    <source>
        <dbReference type="ARBA" id="ARBA00022777"/>
    </source>
</evidence>
<comment type="catalytic activity">
    <reaction evidence="1">
        <text>ATP + protein L-histidine = ADP + protein N-phospho-L-histidine.</text>
        <dbReference type="EC" id="2.7.13.3"/>
    </reaction>
</comment>
<evidence type="ECO:0000259" key="11">
    <source>
        <dbReference type="PROSITE" id="PS50110"/>
    </source>
</evidence>
<evidence type="ECO:0000256" key="2">
    <source>
        <dbReference type="ARBA" id="ARBA00012438"/>
    </source>
</evidence>
<evidence type="ECO:0000256" key="9">
    <source>
        <dbReference type="PROSITE-ProRule" id="PRU00169"/>
    </source>
</evidence>
<keyword evidence="3 9" id="KW-0597">Phosphoprotein</keyword>
<evidence type="ECO:0000256" key="4">
    <source>
        <dbReference type="ARBA" id="ARBA00022679"/>
    </source>
</evidence>
<dbReference type="Gene3D" id="3.30.565.10">
    <property type="entry name" value="Histidine kinase-like ATPase, C-terminal domain"/>
    <property type="match status" value="1"/>
</dbReference>
<name>A0A8J6NBI9_9BACT</name>
<feature type="domain" description="Histidine kinase" evidence="10">
    <location>
        <begin position="357"/>
        <end position="594"/>
    </location>
</feature>
<dbReference type="SUPFAM" id="SSF55874">
    <property type="entry name" value="ATPase domain of HSP90 chaperone/DNA topoisomerase II/histidine kinase"/>
    <property type="match status" value="1"/>
</dbReference>
<dbReference type="Pfam" id="PF00512">
    <property type="entry name" value="HisKA"/>
    <property type="match status" value="1"/>
</dbReference>
<dbReference type="Pfam" id="PF02518">
    <property type="entry name" value="HATPase_c"/>
    <property type="match status" value="1"/>
</dbReference>
<evidence type="ECO:0000256" key="5">
    <source>
        <dbReference type="ARBA" id="ARBA00022741"/>
    </source>
</evidence>
<dbReference type="GO" id="GO:0000155">
    <property type="term" value="F:phosphorelay sensor kinase activity"/>
    <property type="evidence" value="ECO:0007669"/>
    <property type="project" value="InterPro"/>
</dbReference>
<dbReference type="PROSITE" id="PS50110">
    <property type="entry name" value="RESPONSE_REGULATORY"/>
    <property type="match status" value="1"/>
</dbReference>
<accession>A0A8J6NBI9</accession>
<dbReference type="InterPro" id="IPR001789">
    <property type="entry name" value="Sig_transdc_resp-reg_receiver"/>
</dbReference>
<reference evidence="12 13" key="1">
    <citation type="submission" date="2020-08" db="EMBL/GenBank/DDBJ databases">
        <title>Bridging the membrane lipid divide: bacteria of the FCB group superphylum have the potential to synthesize archaeal ether lipids.</title>
        <authorList>
            <person name="Villanueva L."/>
            <person name="Von Meijenfeldt F.A.B."/>
            <person name="Westbye A.B."/>
            <person name="Yadav S."/>
            <person name="Hopmans E.C."/>
            <person name="Dutilh B.E."/>
            <person name="Sinninghe Damste J.S."/>
        </authorList>
    </citation>
    <scope>NUCLEOTIDE SEQUENCE [LARGE SCALE GENOMIC DNA]</scope>
    <source>
        <strain evidence="12">NIOZ-UU81</strain>
    </source>
</reference>
<dbReference type="InterPro" id="IPR005467">
    <property type="entry name" value="His_kinase_dom"/>
</dbReference>
<dbReference type="SUPFAM" id="SSF47384">
    <property type="entry name" value="Homodimeric domain of signal transducing histidine kinase"/>
    <property type="match status" value="1"/>
</dbReference>
<keyword evidence="6" id="KW-0418">Kinase</keyword>
<dbReference type="SUPFAM" id="SSF55781">
    <property type="entry name" value="GAF domain-like"/>
    <property type="match status" value="1"/>
</dbReference>
<dbReference type="InterPro" id="IPR011006">
    <property type="entry name" value="CheY-like_superfamily"/>
</dbReference>
<evidence type="ECO:0000259" key="10">
    <source>
        <dbReference type="PROSITE" id="PS50109"/>
    </source>
</evidence>
<dbReference type="SUPFAM" id="SSF52172">
    <property type="entry name" value="CheY-like"/>
    <property type="match status" value="1"/>
</dbReference>
<dbReference type="InterPro" id="IPR036097">
    <property type="entry name" value="HisK_dim/P_sf"/>
</dbReference>
<protein>
    <recommendedName>
        <fullName evidence="2">histidine kinase</fullName>
        <ecNumber evidence="2">2.7.13.3</ecNumber>
    </recommendedName>
</protein>
<dbReference type="SMART" id="SM00387">
    <property type="entry name" value="HATPase_c"/>
    <property type="match status" value="1"/>
</dbReference>
<dbReference type="Gene3D" id="3.30.450.40">
    <property type="match status" value="1"/>
</dbReference>
<keyword evidence="7" id="KW-0067">ATP-binding</keyword>
<dbReference type="Gene3D" id="1.10.287.130">
    <property type="match status" value="1"/>
</dbReference>
<keyword evidence="8" id="KW-0902">Two-component regulatory system</keyword>
<dbReference type="Gene3D" id="3.40.50.2300">
    <property type="match status" value="1"/>
</dbReference>
<dbReference type="InterPro" id="IPR003661">
    <property type="entry name" value="HisK_dim/P_dom"/>
</dbReference>
<feature type="domain" description="Response regulatory" evidence="11">
    <location>
        <begin position="5"/>
        <end position="120"/>
    </location>
</feature>
<dbReference type="EMBL" id="JACNLK010000053">
    <property type="protein sequence ID" value="MBC8208766.1"/>
    <property type="molecule type" value="Genomic_DNA"/>
</dbReference>
<dbReference type="InterPro" id="IPR029016">
    <property type="entry name" value="GAF-like_dom_sf"/>
</dbReference>
<evidence type="ECO:0000313" key="12">
    <source>
        <dbReference type="EMBL" id="MBC8208766.1"/>
    </source>
</evidence>
<dbReference type="InterPro" id="IPR003594">
    <property type="entry name" value="HATPase_dom"/>
</dbReference>
<comment type="caution">
    <text evidence="12">The sequence shown here is derived from an EMBL/GenBank/DDBJ whole genome shotgun (WGS) entry which is preliminary data.</text>
</comment>
<dbReference type="InterPro" id="IPR004358">
    <property type="entry name" value="Sig_transdc_His_kin-like_C"/>
</dbReference>
<dbReference type="InterPro" id="IPR003018">
    <property type="entry name" value="GAF"/>
</dbReference>
<organism evidence="12 13">
    <name type="scientific">Candidatus Desulfatifera sulfidica</name>
    <dbReference type="NCBI Taxonomy" id="2841691"/>
    <lineage>
        <taxon>Bacteria</taxon>
        <taxon>Pseudomonadati</taxon>
        <taxon>Thermodesulfobacteriota</taxon>
        <taxon>Desulfobulbia</taxon>
        <taxon>Desulfobulbales</taxon>
        <taxon>Desulfobulbaceae</taxon>
        <taxon>Candidatus Desulfatifera</taxon>
    </lineage>
</organism>
<dbReference type="PANTHER" id="PTHR43065:SF10">
    <property type="entry name" value="PEROXIDE STRESS-ACTIVATED HISTIDINE KINASE MAK3"/>
    <property type="match status" value="1"/>
</dbReference>
<dbReference type="Proteomes" id="UP000599024">
    <property type="component" value="Unassembled WGS sequence"/>
</dbReference>
<dbReference type="PROSITE" id="PS50109">
    <property type="entry name" value="HIS_KIN"/>
    <property type="match status" value="1"/>
</dbReference>
<dbReference type="PANTHER" id="PTHR43065">
    <property type="entry name" value="SENSOR HISTIDINE KINASE"/>
    <property type="match status" value="1"/>
</dbReference>
<keyword evidence="4" id="KW-0808">Transferase</keyword>
<evidence type="ECO:0000256" key="8">
    <source>
        <dbReference type="ARBA" id="ARBA00023012"/>
    </source>
</evidence>
<proteinExistence type="predicted"/>
<gene>
    <name evidence="12" type="ORF">H8E79_06330</name>
</gene>
<dbReference type="SMART" id="SM00065">
    <property type="entry name" value="GAF"/>
    <property type="match status" value="1"/>
</dbReference>
<keyword evidence="5" id="KW-0547">Nucleotide-binding</keyword>
<dbReference type="Pfam" id="PF00072">
    <property type="entry name" value="Response_reg"/>
    <property type="match status" value="1"/>
</dbReference>
<dbReference type="AlphaFoldDB" id="A0A8J6NBI9"/>
<dbReference type="InterPro" id="IPR036890">
    <property type="entry name" value="HATPase_C_sf"/>
</dbReference>
<dbReference type="Pfam" id="PF01590">
    <property type="entry name" value="GAF"/>
    <property type="match status" value="1"/>
</dbReference>
<dbReference type="CDD" id="cd17569">
    <property type="entry name" value="REC_HupR-like"/>
    <property type="match status" value="1"/>
</dbReference>
<sequence length="600" mass="67968">MSAVKILYVDDEPTNLANFKMNVEGAYEVLTASSGQEGLVVVKANPDLAVIVADQRMPRMSGVEFLIEVMRLYPDMVRIMLTAYVDVDDLIDSINRAQVYHYIRKPWLESEMLHVLGRAVDRYLLVHKNRKLVTELDLKNQRLEEDLKKRQALEDALGRREQILAALHSMSSKLLLNRAWLIFVEGLIERLGGIIQVCRIRVFRHQSVPGAEFSAVPECEWWMSEQELRFRPNAGMAFSFSESGLDWWRQAFVQGEHLVITDSAATSEDLVWLKKNRICSMVALPVWSSKQCWGHLSFEHCKGGNDWSVPEIDALKVVAGFIGTAIERQKNDEQLLAYQGQLAHGGRLRAMGEMASGMGHEIHQPLSVINLNAEFCQDYLRRHAPGSPALEAAVEIREYSRKIERIINAVRFFSRASAKGMERVNLWDSIDQSLLFFREQFRAHQIELVEDILHEPPLVEADSQRFEQVIVNLLSNARHAVDQRAETEGDDYKKRVEFTLQVVDLGADHMRRLPQAFAPGRALCCEVSDNGIGMSEEIKSRCLEPFFTTKDVGEGTGLGLSVSRDILRQLNMVFEIESSLGEGSQFRVLIPLTDSTQASG</sequence>
<dbReference type="CDD" id="cd00082">
    <property type="entry name" value="HisKA"/>
    <property type="match status" value="1"/>
</dbReference>